<reference evidence="1" key="1">
    <citation type="submission" date="2014-11" db="EMBL/GenBank/DDBJ databases">
        <authorList>
            <person name="Amaro Gonzalez C."/>
        </authorList>
    </citation>
    <scope>NUCLEOTIDE SEQUENCE</scope>
</reference>
<dbReference type="AlphaFoldDB" id="A0A0E9W4U1"/>
<proteinExistence type="predicted"/>
<accession>A0A0E9W4U1</accession>
<organism evidence="1">
    <name type="scientific">Anguilla anguilla</name>
    <name type="common">European freshwater eel</name>
    <name type="synonym">Muraena anguilla</name>
    <dbReference type="NCBI Taxonomy" id="7936"/>
    <lineage>
        <taxon>Eukaryota</taxon>
        <taxon>Metazoa</taxon>
        <taxon>Chordata</taxon>
        <taxon>Craniata</taxon>
        <taxon>Vertebrata</taxon>
        <taxon>Euteleostomi</taxon>
        <taxon>Actinopterygii</taxon>
        <taxon>Neopterygii</taxon>
        <taxon>Teleostei</taxon>
        <taxon>Anguilliformes</taxon>
        <taxon>Anguillidae</taxon>
        <taxon>Anguilla</taxon>
    </lineage>
</organism>
<reference evidence="1" key="2">
    <citation type="journal article" date="2015" name="Fish Shellfish Immunol.">
        <title>Early steps in the European eel (Anguilla anguilla)-Vibrio vulnificus interaction in the gills: Role of the RtxA13 toxin.</title>
        <authorList>
            <person name="Callol A."/>
            <person name="Pajuelo D."/>
            <person name="Ebbesson L."/>
            <person name="Teles M."/>
            <person name="MacKenzie S."/>
            <person name="Amaro C."/>
        </authorList>
    </citation>
    <scope>NUCLEOTIDE SEQUENCE</scope>
</reference>
<evidence type="ECO:0000313" key="1">
    <source>
        <dbReference type="EMBL" id="JAH85362.1"/>
    </source>
</evidence>
<protein>
    <submittedName>
        <fullName evidence="1">Uncharacterized protein</fullName>
    </submittedName>
</protein>
<name>A0A0E9W4U1_ANGAN</name>
<dbReference type="EMBL" id="GBXM01023215">
    <property type="protein sequence ID" value="JAH85362.1"/>
    <property type="molecule type" value="Transcribed_RNA"/>
</dbReference>
<sequence>MLHGTPKIQPWLPISTLLHLERSKLLNLEEDLKAMRNLQD</sequence>